<dbReference type="AlphaFoldDB" id="A0A0F9RKS4"/>
<proteinExistence type="predicted"/>
<sequence length="185" mass="19566">MASALRRFNFALRMTAELFHNLDDANVLVPAPIGLDWEPVTPLTSGTTANKLDLELQNRDKALTSAATDDYNLFDGSTFDGTATNFDMLGNAAGFTEVVAVLAHNQSTSAGNMVIGGQGDSTAWTGPFGGKLSTDIQIIHPGGIYSIFAPDDPAYAVANTTNHIFQVLASGGDITYDLVFFGRSA</sequence>
<gene>
    <name evidence="1" type="ORF">LCGC14_0583440</name>
</gene>
<accession>A0A0F9RKS4</accession>
<comment type="caution">
    <text evidence="1">The sequence shown here is derived from an EMBL/GenBank/DDBJ whole genome shotgun (WGS) entry which is preliminary data.</text>
</comment>
<reference evidence="1" key="1">
    <citation type="journal article" date="2015" name="Nature">
        <title>Complex archaea that bridge the gap between prokaryotes and eukaryotes.</title>
        <authorList>
            <person name="Spang A."/>
            <person name="Saw J.H."/>
            <person name="Jorgensen S.L."/>
            <person name="Zaremba-Niedzwiedzka K."/>
            <person name="Martijn J."/>
            <person name="Lind A.E."/>
            <person name="van Eijk R."/>
            <person name="Schleper C."/>
            <person name="Guy L."/>
            <person name="Ettema T.J."/>
        </authorList>
    </citation>
    <scope>NUCLEOTIDE SEQUENCE</scope>
</reference>
<dbReference type="EMBL" id="LAZR01000889">
    <property type="protein sequence ID" value="KKN55354.1"/>
    <property type="molecule type" value="Genomic_DNA"/>
</dbReference>
<organism evidence="1">
    <name type="scientific">marine sediment metagenome</name>
    <dbReference type="NCBI Taxonomy" id="412755"/>
    <lineage>
        <taxon>unclassified sequences</taxon>
        <taxon>metagenomes</taxon>
        <taxon>ecological metagenomes</taxon>
    </lineage>
</organism>
<protein>
    <submittedName>
        <fullName evidence="1">Uncharacterized protein</fullName>
    </submittedName>
</protein>
<evidence type="ECO:0000313" key="1">
    <source>
        <dbReference type="EMBL" id="KKN55354.1"/>
    </source>
</evidence>
<name>A0A0F9RKS4_9ZZZZ</name>